<dbReference type="EMBL" id="QGGR01000054">
    <property type="protein sequence ID" value="PWK27509.1"/>
    <property type="molecule type" value="Genomic_DNA"/>
</dbReference>
<proteinExistence type="predicted"/>
<name>A0A316ED09_9ACTN</name>
<gene>
    <name evidence="4" type="ORF">BC793_15427</name>
</gene>
<dbReference type="Proteomes" id="UP000245697">
    <property type="component" value="Unassembled WGS sequence"/>
</dbReference>
<dbReference type="Pfam" id="PF03861">
    <property type="entry name" value="ANTAR"/>
    <property type="match status" value="1"/>
</dbReference>
<dbReference type="InterPro" id="IPR029016">
    <property type="entry name" value="GAF-like_dom_sf"/>
</dbReference>
<organism evidence="4 5">
    <name type="scientific">Actinoplanes xinjiangensis</name>
    <dbReference type="NCBI Taxonomy" id="512350"/>
    <lineage>
        <taxon>Bacteria</taxon>
        <taxon>Bacillati</taxon>
        <taxon>Actinomycetota</taxon>
        <taxon>Actinomycetes</taxon>
        <taxon>Micromonosporales</taxon>
        <taxon>Micromonosporaceae</taxon>
        <taxon>Actinoplanes</taxon>
    </lineage>
</organism>
<dbReference type="SMART" id="SM01012">
    <property type="entry name" value="ANTAR"/>
    <property type="match status" value="1"/>
</dbReference>
<dbReference type="AlphaFoldDB" id="A0A316ED09"/>
<dbReference type="InterPro" id="IPR005561">
    <property type="entry name" value="ANTAR"/>
</dbReference>
<dbReference type="Pfam" id="PF13185">
    <property type="entry name" value="GAF_2"/>
    <property type="match status" value="1"/>
</dbReference>
<accession>A0A316ED09</accession>
<keyword evidence="1" id="KW-0805">Transcription regulation</keyword>
<evidence type="ECO:0000259" key="3">
    <source>
        <dbReference type="PROSITE" id="PS50921"/>
    </source>
</evidence>
<dbReference type="Gene3D" id="3.30.450.40">
    <property type="match status" value="1"/>
</dbReference>
<keyword evidence="5" id="KW-1185">Reference proteome</keyword>
<evidence type="ECO:0000313" key="5">
    <source>
        <dbReference type="Proteomes" id="UP000245697"/>
    </source>
</evidence>
<evidence type="ECO:0000313" key="4">
    <source>
        <dbReference type="EMBL" id="PWK27509.1"/>
    </source>
</evidence>
<dbReference type="SUPFAM" id="SSF55781">
    <property type="entry name" value="GAF domain-like"/>
    <property type="match status" value="1"/>
</dbReference>
<reference evidence="4 5" key="1">
    <citation type="submission" date="2018-05" db="EMBL/GenBank/DDBJ databases">
        <title>Genomic Encyclopedia of Archaeal and Bacterial Type Strains, Phase II (KMG-II): from individual species to whole genera.</title>
        <authorList>
            <person name="Goeker M."/>
        </authorList>
    </citation>
    <scope>NUCLEOTIDE SEQUENCE [LARGE SCALE GENOMIC DNA]</scope>
    <source>
        <strain evidence="4 5">DSM 45184</strain>
    </source>
</reference>
<dbReference type="GO" id="GO:0003723">
    <property type="term" value="F:RNA binding"/>
    <property type="evidence" value="ECO:0007669"/>
    <property type="project" value="InterPro"/>
</dbReference>
<dbReference type="RefSeq" id="WP_109603249.1">
    <property type="nucleotide sequence ID" value="NZ_BONA01000119.1"/>
</dbReference>
<comment type="caution">
    <text evidence="4">The sequence shown here is derived from an EMBL/GenBank/DDBJ whole genome shotgun (WGS) entry which is preliminary data.</text>
</comment>
<keyword evidence="2" id="KW-0804">Transcription</keyword>
<sequence length="252" mass="26102">MPTSQQPETPGWPRTSASLAGTLIALAATADDASIIDVHLTQAARLAADTLAAVDYASITAWRGQGYTTVAASSELALAVDQAQYADRAGPCLHSLETATPVGVPDIAATMSWPGFYRSAHELGLHASLSIPLFAGSGVPIAVLNLYGRDTATMAPLIAGVRTVYTGRPPPTGNQPGMDTGAHQLLTGLAQALTVRATIQQAIGVLMARNERNAAETYRQLRLRAAETGDSLIDTATALLASAATPHSHPES</sequence>
<evidence type="ECO:0000256" key="2">
    <source>
        <dbReference type="ARBA" id="ARBA00023163"/>
    </source>
</evidence>
<dbReference type="InterPro" id="IPR036388">
    <property type="entry name" value="WH-like_DNA-bd_sf"/>
</dbReference>
<protein>
    <submittedName>
        <fullName evidence="4">GAF domain-containing protein</fullName>
    </submittedName>
</protein>
<evidence type="ECO:0000256" key="1">
    <source>
        <dbReference type="ARBA" id="ARBA00023015"/>
    </source>
</evidence>
<dbReference type="Gene3D" id="1.10.10.10">
    <property type="entry name" value="Winged helix-like DNA-binding domain superfamily/Winged helix DNA-binding domain"/>
    <property type="match status" value="1"/>
</dbReference>
<dbReference type="PROSITE" id="PS50921">
    <property type="entry name" value="ANTAR"/>
    <property type="match status" value="1"/>
</dbReference>
<dbReference type="InterPro" id="IPR003018">
    <property type="entry name" value="GAF"/>
</dbReference>
<feature type="domain" description="ANTAR" evidence="3">
    <location>
        <begin position="179"/>
        <end position="240"/>
    </location>
</feature>
<dbReference type="OrthoDB" id="3294302at2"/>